<feature type="compositionally biased region" description="Basic and acidic residues" evidence="12">
    <location>
        <begin position="878"/>
        <end position="915"/>
    </location>
</feature>
<feature type="region of interest" description="Disordered" evidence="12">
    <location>
        <begin position="151"/>
        <end position="180"/>
    </location>
</feature>
<evidence type="ECO:0000256" key="11">
    <source>
        <dbReference type="PROSITE-ProRule" id="PRU00267"/>
    </source>
</evidence>
<keyword evidence="7" id="KW-0804">Transcription</keyword>
<feature type="region of interest" description="Disordered" evidence="12">
    <location>
        <begin position="877"/>
        <end position="923"/>
    </location>
</feature>
<comment type="subcellular location">
    <subcellularLocation>
        <location evidence="1">Nucleus</location>
    </subcellularLocation>
</comment>
<dbReference type="Proteomes" id="UP001591681">
    <property type="component" value="Unassembled WGS sequence"/>
</dbReference>
<gene>
    <name evidence="16" type="ORF">ACEWY4_012887</name>
</gene>
<dbReference type="SUPFAM" id="SSF47370">
    <property type="entry name" value="Bromodomain"/>
    <property type="match status" value="6"/>
</dbReference>
<feature type="compositionally biased region" description="Acidic residues" evidence="12">
    <location>
        <begin position="1291"/>
        <end position="1309"/>
    </location>
</feature>
<dbReference type="FunFam" id="1.20.920.10:FF:000010">
    <property type="entry name" value="protein polybromo-1 isoform X3"/>
    <property type="match status" value="1"/>
</dbReference>
<dbReference type="InterPro" id="IPR037968">
    <property type="entry name" value="PBRM1_BD5"/>
</dbReference>
<feature type="compositionally biased region" description="Basic residues" evidence="12">
    <location>
        <begin position="475"/>
        <end position="487"/>
    </location>
</feature>
<evidence type="ECO:0000313" key="16">
    <source>
        <dbReference type="EMBL" id="KAL2090624.1"/>
    </source>
</evidence>
<feature type="region of interest" description="Disordered" evidence="12">
    <location>
        <begin position="454"/>
        <end position="487"/>
    </location>
</feature>
<dbReference type="Pfam" id="PF01426">
    <property type="entry name" value="BAH"/>
    <property type="match status" value="2"/>
</dbReference>
<dbReference type="FunFam" id="1.20.920.10:FF:000006">
    <property type="entry name" value="protein polybromo-1 isoform X1"/>
    <property type="match status" value="1"/>
</dbReference>
<dbReference type="CDD" id="cd05520">
    <property type="entry name" value="Bromo_polybromo_III"/>
    <property type="match status" value="1"/>
</dbReference>
<feature type="domain" description="Bromo" evidence="13">
    <location>
        <begin position="504"/>
        <end position="574"/>
    </location>
</feature>
<feature type="region of interest" description="Disordered" evidence="12">
    <location>
        <begin position="1291"/>
        <end position="1346"/>
    </location>
</feature>
<feature type="compositionally biased region" description="Low complexity" evidence="12">
    <location>
        <begin position="1415"/>
        <end position="1429"/>
    </location>
</feature>
<feature type="compositionally biased region" description="Acidic residues" evidence="12">
    <location>
        <begin position="733"/>
        <end position="742"/>
    </location>
</feature>
<keyword evidence="6 11" id="KW-0238">DNA-binding</keyword>
<evidence type="ECO:0000259" key="14">
    <source>
        <dbReference type="PROSITE" id="PS50118"/>
    </source>
</evidence>
<dbReference type="FunFam" id="1.20.920.10:FF:000009">
    <property type="entry name" value="Protein polybromo-1 isoform 1"/>
    <property type="match status" value="1"/>
</dbReference>
<dbReference type="InterPro" id="IPR036910">
    <property type="entry name" value="HMG_box_dom_sf"/>
</dbReference>
<dbReference type="Pfam" id="PF00505">
    <property type="entry name" value="HMG_box"/>
    <property type="match status" value="1"/>
</dbReference>
<dbReference type="InterPro" id="IPR018359">
    <property type="entry name" value="Bromodomain_CS"/>
</dbReference>
<dbReference type="GO" id="GO:0005694">
    <property type="term" value="C:chromosome"/>
    <property type="evidence" value="ECO:0007669"/>
    <property type="project" value="UniProtKB-ARBA"/>
</dbReference>
<comment type="caution">
    <text evidence="16">The sequence shown here is derived from an EMBL/GenBank/DDBJ whole genome shotgun (WGS) entry which is preliminary data.</text>
</comment>
<dbReference type="CDD" id="cd05518">
    <property type="entry name" value="Bromo_polybromo_IV"/>
    <property type="match status" value="1"/>
</dbReference>
<keyword evidence="17" id="KW-1185">Reference proteome</keyword>
<dbReference type="CDD" id="cd05524">
    <property type="entry name" value="Bromo_polybromo_I"/>
    <property type="match status" value="1"/>
</dbReference>
<keyword evidence="3" id="KW-0156">Chromatin regulator</keyword>
<keyword evidence="5 10" id="KW-0103">Bromodomain</keyword>
<dbReference type="PROSITE" id="PS50118">
    <property type="entry name" value="HMG_BOX_2"/>
    <property type="match status" value="1"/>
</dbReference>
<feature type="compositionally biased region" description="Polar residues" evidence="12">
    <location>
        <begin position="1313"/>
        <end position="1322"/>
    </location>
</feature>
<dbReference type="PRINTS" id="PR00503">
    <property type="entry name" value="BROMODOMAIN"/>
</dbReference>
<name>A0ABD1JUP5_9TELE</name>
<dbReference type="CDD" id="cd05515">
    <property type="entry name" value="Bromo_polybromo_V"/>
    <property type="match status" value="1"/>
</dbReference>
<evidence type="ECO:0000256" key="3">
    <source>
        <dbReference type="ARBA" id="ARBA00022853"/>
    </source>
</evidence>
<dbReference type="PROSITE" id="PS50014">
    <property type="entry name" value="BROMODOMAIN_2"/>
    <property type="match status" value="5"/>
</dbReference>
<dbReference type="CDD" id="cd21984">
    <property type="entry name" value="HMG-box_PB1"/>
    <property type="match status" value="1"/>
</dbReference>
<dbReference type="GO" id="GO:0006325">
    <property type="term" value="P:chromatin organization"/>
    <property type="evidence" value="ECO:0007669"/>
    <property type="project" value="UniProtKB-KW"/>
</dbReference>
<evidence type="ECO:0000313" key="17">
    <source>
        <dbReference type="Proteomes" id="UP001591681"/>
    </source>
</evidence>
<keyword evidence="8 11" id="KW-0539">Nucleus</keyword>
<dbReference type="FunFam" id="2.30.30.490:FF:000003">
    <property type="entry name" value="protein polybromo-1 isoform X3"/>
    <property type="match status" value="1"/>
</dbReference>
<evidence type="ECO:0000256" key="8">
    <source>
        <dbReference type="ARBA" id="ARBA00023242"/>
    </source>
</evidence>
<evidence type="ECO:0000256" key="6">
    <source>
        <dbReference type="ARBA" id="ARBA00023125"/>
    </source>
</evidence>
<dbReference type="PANTHER" id="PTHR16062">
    <property type="entry name" value="SWI/SNF-RELATED"/>
    <property type="match status" value="1"/>
</dbReference>
<evidence type="ECO:0000256" key="10">
    <source>
        <dbReference type="PROSITE-ProRule" id="PRU00035"/>
    </source>
</evidence>
<dbReference type="InterPro" id="IPR037382">
    <property type="entry name" value="Rsc/polybromo"/>
</dbReference>
<dbReference type="CDD" id="cd04717">
    <property type="entry name" value="BAH_polybromo"/>
    <property type="match status" value="2"/>
</dbReference>
<reference evidence="16 17" key="1">
    <citation type="submission" date="2024-09" db="EMBL/GenBank/DDBJ databases">
        <title>A chromosome-level genome assembly of Gray's grenadier anchovy, Coilia grayii.</title>
        <authorList>
            <person name="Fu Z."/>
        </authorList>
    </citation>
    <scope>NUCLEOTIDE SEQUENCE [LARGE SCALE GENOMIC DNA]</scope>
    <source>
        <strain evidence="16">G4</strain>
        <tissue evidence="16">Muscle</tissue>
    </source>
</reference>
<evidence type="ECO:0000256" key="2">
    <source>
        <dbReference type="ARBA" id="ARBA00022737"/>
    </source>
</evidence>
<feature type="domain" description="Bromo" evidence="13">
    <location>
        <begin position="370"/>
        <end position="440"/>
    </location>
</feature>
<dbReference type="InterPro" id="IPR001025">
    <property type="entry name" value="BAH_dom"/>
</dbReference>
<dbReference type="FunFam" id="2.30.30.490:FF:000002">
    <property type="entry name" value="protein polybromo-1 isoform X3"/>
    <property type="match status" value="1"/>
</dbReference>
<evidence type="ECO:0000256" key="1">
    <source>
        <dbReference type="ARBA" id="ARBA00004123"/>
    </source>
</evidence>
<dbReference type="GO" id="GO:0003677">
    <property type="term" value="F:DNA binding"/>
    <property type="evidence" value="ECO:0007669"/>
    <property type="project" value="UniProtKB-UniRule"/>
</dbReference>
<dbReference type="InterPro" id="IPR009071">
    <property type="entry name" value="HMG_box_dom"/>
</dbReference>
<dbReference type="FunFam" id="1.20.920.10:FF:000015">
    <property type="entry name" value="protein polybromo-1 isoform X3"/>
    <property type="match status" value="1"/>
</dbReference>
<evidence type="ECO:0000256" key="9">
    <source>
        <dbReference type="ARBA" id="ARBA00069785"/>
    </source>
</evidence>
<feature type="region of interest" description="Disordered" evidence="12">
    <location>
        <begin position="590"/>
        <end position="627"/>
    </location>
</feature>
<evidence type="ECO:0000256" key="5">
    <source>
        <dbReference type="ARBA" id="ARBA00023117"/>
    </source>
</evidence>
<dbReference type="Pfam" id="PF00439">
    <property type="entry name" value="Bromodomain"/>
    <property type="match status" value="6"/>
</dbReference>
<feature type="domain" description="BAH" evidence="15">
    <location>
        <begin position="1127"/>
        <end position="1243"/>
    </location>
</feature>
<feature type="DNA-binding region" description="HMG box" evidence="11">
    <location>
        <begin position="1349"/>
        <end position="1417"/>
    </location>
</feature>
<dbReference type="EMBL" id="JBHFQA010000011">
    <property type="protein sequence ID" value="KAL2090624.1"/>
    <property type="molecule type" value="Genomic_DNA"/>
</dbReference>
<dbReference type="PANTHER" id="PTHR16062:SF19">
    <property type="entry name" value="PROTEIN POLYBROMO-1"/>
    <property type="match status" value="1"/>
</dbReference>
<feature type="compositionally biased region" description="Acidic residues" evidence="12">
    <location>
        <begin position="152"/>
        <end position="167"/>
    </location>
</feature>
<dbReference type="InterPro" id="IPR001487">
    <property type="entry name" value="Bromodomain"/>
</dbReference>
<feature type="domain" description="Bromo" evidence="13">
    <location>
        <begin position="63"/>
        <end position="133"/>
    </location>
</feature>
<dbReference type="SUPFAM" id="SSF47095">
    <property type="entry name" value="HMG-box"/>
    <property type="match status" value="1"/>
</dbReference>
<dbReference type="Gene3D" id="1.20.920.10">
    <property type="entry name" value="Bromodomain-like"/>
    <property type="match status" value="6"/>
</dbReference>
<keyword evidence="2" id="KW-0677">Repeat</keyword>
<feature type="region of interest" description="Disordered" evidence="12">
    <location>
        <begin position="732"/>
        <end position="751"/>
    </location>
</feature>
<evidence type="ECO:0000256" key="7">
    <source>
        <dbReference type="ARBA" id="ARBA00023163"/>
    </source>
</evidence>
<dbReference type="InterPro" id="IPR036427">
    <property type="entry name" value="Bromodomain-like_sf"/>
</dbReference>
<sequence>MGSKRRRATSPSSSVSGGDLDESTSSTPGSAYKRRRASSGPGIDQMSVCQDLYNTVRDYKDEHGQLLCEPFIRVPKRRNQPDYYEVVSQPIDLTKMQQRIRTEEYQDVDQLTADFQLMISNAKAYYPRDSSEYSAACRLWEVYLNTRSDLLGEQDDGDEDEDGDDTPENPGTSAEDETPASSLKEVLEQLLEAIVSYTDPSGRLISELFQKLPSKLQYPDYYAIIKEPIDLRSIAQKIQLGYYKSVNAMAKDIDLLAKNAKTYNEPGSQVFKDANAIKKIFAQRKTELEQAEPTKTSVRIRNRRSAQGDRLSAITLALQGGSESDEDSMLAGSVRYDASEAEAESGHSRMSSGDPVFQLYQAIRGARNPQGQLLAEPFLLLPSRREYPDYYQQIKQPISLQQIREKMKNGEYEGTEQMDSDLNLMFDNAKRYNVPNSSIYKRAQRLQQILQMKKREVRDEDGDSMLSTPPDTGSAKRKSHKKNTKKNRMKALYAAVTEAREAGTGRRLCDLFMVKPSKKDYPDYYKVIGQPMDMRTIEHNIRTERYANEDVLMDDMKLMFRNARHYNEEGSQVYNDADILEKIVKDKKKELGPVPEEDDMGSPKLKLRRSAGGASPKKSRSHTTPLQQRLSELYEAVRGFTDARGRRLSTVFLRLPSRAELPDYYAAIKRPVDMERIRSHIAAGRYQDVDALAEDFALMFHNACTYNEPESLIYRDALLLHRELLATRRRLEEEDEGVGDDEGPGRGAGAGATAAPLVRELLRNLFVSVMGHQDDEGRCYSDSLAEVPAVDPSRPDEPPLSLELVRANVERGRYRRLDMLQEHVFEVLERARRINRTDSEIFEDSVELQHFFVKIRDELCKNGEILMSPALSYTSKHLHSDVEQEKREKLPKEMEEDRLKKEEDSKEEEKVEDPAGPRSSYSQDCSFDNSTYRVGDCVYVQPAEANLQPHIVCIEKLWQDETGEKWLYGCWFYRPGETFHLATRKFLEKEVFKSDYYNRVPVSKIMGKCMVMFVKDYFKLHPEGYRPEDVFVCESRYTAKTKSFKKIKMWTMPASLVRLVPRDVPMPVVRVASMFVSASKRDQDKLVETVENGVGGFIEKEREDVPVEMPNGDPGCQYFDQLHFNNLWLKVGDCVFIRTHGLPRPRIGRIEKMWVQNGAAFFFGPIFIYPAETEHEPTKMFYKREVFLTSLEETFPMGCVMGKCVVSSFKDFLSCRPTEYAEEEVLVCESRYIQSEKQMKKFKGLKRFSLSAKVVEDEVYYFRKPIVPQKEPSPLLDKKIEELEAKFADMDDADEEMDEMEDEEDEEAPETPSMPQMHTSIASDIDMPYTPPQSTPKMKGLSKKEGAKRKINMSGYILFSSEMRAVIKARHPDFSFGELSRLVGTEWRNLEGTKKAEYEERAAKLVEQQERERAAQQAASPREGTPVGPLGVVPPPTSMGMLNQAMPPMPGMMGAYGPPFMPMQGPPPEGMMGMGGVPPHPMGVPMPLSHQHQLPAGMPGYPGMPHPGVMGPGVNGMAGSPGPGNHYPMQMGGFPAGQQPPPPYPGQGQMGVPAHQQPGTPMFVAPPPKPQRLLHSEAYLKYIEGLRADSSTISKWDQALKTNRREARLTKEQESRLPSHWLKSKGAHTTMADALWRLRDLMLRDTLNIRQAYNL</sequence>
<keyword evidence="4" id="KW-0805">Transcription regulation</keyword>
<dbReference type="PROSITE" id="PS00633">
    <property type="entry name" value="BROMODOMAIN_1"/>
    <property type="match status" value="4"/>
</dbReference>
<dbReference type="SMART" id="SM00439">
    <property type="entry name" value="BAH"/>
    <property type="match status" value="2"/>
</dbReference>
<proteinExistence type="predicted"/>
<evidence type="ECO:0000259" key="15">
    <source>
        <dbReference type="PROSITE" id="PS51038"/>
    </source>
</evidence>
<organism evidence="16 17">
    <name type="scientific">Coilia grayii</name>
    <name type="common">Gray's grenadier anchovy</name>
    <dbReference type="NCBI Taxonomy" id="363190"/>
    <lineage>
        <taxon>Eukaryota</taxon>
        <taxon>Metazoa</taxon>
        <taxon>Chordata</taxon>
        <taxon>Craniata</taxon>
        <taxon>Vertebrata</taxon>
        <taxon>Euteleostomi</taxon>
        <taxon>Actinopterygii</taxon>
        <taxon>Neopterygii</taxon>
        <taxon>Teleostei</taxon>
        <taxon>Clupei</taxon>
        <taxon>Clupeiformes</taxon>
        <taxon>Clupeoidei</taxon>
        <taxon>Engraulidae</taxon>
        <taxon>Coilinae</taxon>
        <taxon>Coilia</taxon>
    </lineage>
</organism>
<protein>
    <recommendedName>
        <fullName evidence="9">Protein polybromo-1</fullName>
    </recommendedName>
</protein>
<dbReference type="GO" id="GO:0005634">
    <property type="term" value="C:nucleus"/>
    <property type="evidence" value="ECO:0007669"/>
    <property type="project" value="UniProtKB-SubCell"/>
</dbReference>
<dbReference type="CDD" id="cd05526">
    <property type="entry name" value="Bromo_polybromo_VI"/>
    <property type="match status" value="1"/>
</dbReference>
<feature type="region of interest" description="Disordered" evidence="12">
    <location>
        <begin position="1"/>
        <end position="44"/>
    </location>
</feature>
<dbReference type="CDD" id="cd05517">
    <property type="entry name" value="Bromo_polybromo_II"/>
    <property type="match status" value="1"/>
</dbReference>
<dbReference type="SMART" id="SM00297">
    <property type="entry name" value="BROMO"/>
    <property type="match status" value="6"/>
</dbReference>
<feature type="domain" description="Bromo" evidence="13">
    <location>
        <begin position="201"/>
        <end position="271"/>
    </location>
</feature>
<dbReference type="PROSITE" id="PS51038">
    <property type="entry name" value="BAH"/>
    <property type="match status" value="2"/>
</dbReference>
<accession>A0ABD1JUP5</accession>
<dbReference type="Gene3D" id="2.30.30.490">
    <property type="match status" value="2"/>
</dbReference>
<dbReference type="InterPro" id="IPR043151">
    <property type="entry name" value="BAH_sf"/>
</dbReference>
<evidence type="ECO:0000256" key="12">
    <source>
        <dbReference type="SAM" id="MobiDB-lite"/>
    </source>
</evidence>
<feature type="domain" description="Bromo" evidence="13">
    <location>
        <begin position="644"/>
        <end position="714"/>
    </location>
</feature>
<feature type="domain" description="BAH" evidence="15">
    <location>
        <begin position="930"/>
        <end position="1048"/>
    </location>
</feature>
<dbReference type="SMART" id="SM00398">
    <property type="entry name" value="HMG"/>
    <property type="match status" value="1"/>
</dbReference>
<evidence type="ECO:0000256" key="4">
    <source>
        <dbReference type="ARBA" id="ARBA00023015"/>
    </source>
</evidence>
<feature type="region of interest" description="Disordered" evidence="12">
    <location>
        <begin position="1406"/>
        <end position="1429"/>
    </location>
</feature>
<dbReference type="FunFam" id="1.20.920.10:FF:000011">
    <property type="entry name" value="Protein polybromo-1 isoform 1"/>
    <property type="match status" value="1"/>
</dbReference>
<evidence type="ECO:0000259" key="13">
    <source>
        <dbReference type="PROSITE" id="PS50014"/>
    </source>
</evidence>
<dbReference type="FunFam" id="1.20.920.10:FF:000013">
    <property type="entry name" value="Protein polybromo-1 isoform 1"/>
    <property type="match status" value="1"/>
</dbReference>
<feature type="domain" description="HMG box" evidence="14">
    <location>
        <begin position="1349"/>
        <end position="1417"/>
    </location>
</feature>